<evidence type="ECO:0000256" key="3">
    <source>
        <dbReference type="ARBA" id="ARBA00022448"/>
    </source>
</evidence>
<feature type="transmembrane region" description="Helical" evidence="7">
    <location>
        <begin position="540"/>
        <end position="561"/>
    </location>
</feature>
<dbReference type="EMBL" id="KZ678138">
    <property type="protein sequence ID" value="PSN64685.1"/>
    <property type="molecule type" value="Genomic_DNA"/>
</dbReference>
<evidence type="ECO:0000256" key="5">
    <source>
        <dbReference type="ARBA" id="ARBA00022989"/>
    </source>
</evidence>
<feature type="transmembrane region" description="Helical" evidence="7">
    <location>
        <begin position="346"/>
        <end position="366"/>
    </location>
</feature>
<name>A0A2T2NGX2_CORCC</name>
<keyword evidence="3" id="KW-0813">Transport</keyword>
<dbReference type="InterPro" id="IPR036259">
    <property type="entry name" value="MFS_trans_sf"/>
</dbReference>
<dbReference type="PROSITE" id="PS01022">
    <property type="entry name" value="PTR2_1"/>
    <property type="match status" value="1"/>
</dbReference>
<dbReference type="Pfam" id="PF00854">
    <property type="entry name" value="PTR2"/>
    <property type="match status" value="1"/>
</dbReference>
<dbReference type="FunFam" id="1.20.1250.20:FF:000085">
    <property type="entry name" value="MFS peptide transporter Ptr2"/>
    <property type="match status" value="1"/>
</dbReference>
<dbReference type="InterPro" id="IPR000109">
    <property type="entry name" value="POT_fam"/>
</dbReference>
<feature type="transmembrane region" description="Helical" evidence="7">
    <location>
        <begin position="156"/>
        <end position="175"/>
    </location>
</feature>
<comment type="subcellular location">
    <subcellularLocation>
        <location evidence="1">Membrane</location>
        <topology evidence="1">Multi-pass membrane protein</topology>
    </subcellularLocation>
</comment>
<dbReference type="PANTHER" id="PTHR11654">
    <property type="entry name" value="OLIGOPEPTIDE TRANSPORTER-RELATED"/>
    <property type="match status" value="1"/>
</dbReference>
<dbReference type="Gene3D" id="1.20.1250.20">
    <property type="entry name" value="MFS general substrate transporter like domains"/>
    <property type="match status" value="1"/>
</dbReference>
<accession>A0A2T2NGX2</accession>
<evidence type="ECO:0000256" key="6">
    <source>
        <dbReference type="ARBA" id="ARBA00023136"/>
    </source>
</evidence>
<dbReference type="SUPFAM" id="SSF103473">
    <property type="entry name" value="MFS general substrate transporter"/>
    <property type="match status" value="1"/>
</dbReference>
<evidence type="ECO:0000313" key="9">
    <source>
        <dbReference type="Proteomes" id="UP000240883"/>
    </source>
</evidence>
<dbReference type="OrthoDB" id="8904098at2759"/>
<proteinExistence type="inferred from homology"/>
<dbReference type="InterPro" id="IPR018456">
    <property type="entry name" value="PTR2_symporter_CS"/>
</dbReference>
<keyword evidence="9" id="KW-1185">Reference proteome</keyword>
<evidence type="ECO:0000256" key="1">
    <source>
        <dbReference type="ARBA" id="ARBA00004141"/>
    </source>
</evidence>
<protein>
    <submittedName>
        <fullName evidence="8">PTR2-domain-containing protein</fullName>
    </submittedName>
</protein>
<dbReference type="GO" id="GO:0071916">
    <property type="term" value="F:dipeptide transmembrane transporter activity"/>
    <property type="evidence" value="ECO:0007669"/>
    <property type="project" value="UniProtKB-ARBA"/>
</dbReference>
<feature type="transmembrane region" description="Helical" evidence="7">
    <location>
        <begin position="265"/>
        <end position="284"/>
    </location>
</feature>
<keyword evidence="6 7" id="KW-0472">Membrane</keyword>
<feature type="transmembrane region" description="Helical" evidence="7">
    <location>
        <begin position="181"/>
        <end position="200"/>
    </location>
</feature>
<comment type="similarity">
    <text evidence="2">Belongs to the major facilitator superfamily. Proton-dependent oligopeptide transporter (POT/PTR) (TC 2.A.17) family.</text>
</comment>
<dbReference type="Proteomes" id="UP000240883">
    <property type="component" value="Unassembled WGS sequence"/>
</dbReference>
<feature type="transmembrane region" description="Helical" evidence="7">
    <location>
        <begin position="238"/>
        <end position="259"/>
    </location>
</feature>
<sequence>MASRGAYTSVAQTEDANVELTAHGKELENGTSFEAINGQSRSKSLDSIESPISHDEISADDYATLPRVADKLPWGAFLVAIVELCERFAYYGLSGPFQNYMSNKYHDPNGLPGALGLAQSGATALSNFFQFWCYVTPILGAVIADQYLGKYLTIKYFSIVYMVGILILFISSTPYSIEHGGAFPGLIAAMAIIGLGTGGIKSNVSPLIAEQVRSEKPFIKVVHGKRVIVDPEVTVQRIYMVFYMCINLGSVSAVLTTLLELHVGFWAAYFLPLIMFCVGFFVLVSGKKNYVLKPPQGGVIGNCFKALWIAMRNGFDLDQAKPSLQHAGKRHKISWDDKFVDELKTALVACKVFLFFPIYWVTFSQMMNNFISQAGQMELHGLPNDILPNIDPITIIILIPLFDRIIYPFLRTRLHLAFTPITRITLGFLTAAAAMSYAAHLQSRIYASPPCFASPSSCPAARLGPSSYAPNKIHVAWQTPAYVLIALSEILASITSLELAYAKAPQNMKSFIMSLCLLTSAGGSALGILVAPLARDPYLVWVYAGLAGAVGVAGCVFYWMFRGVDEAPRPVESAEEIEMEVRGSFGRGRDV</sequence>
<feature type="transmembrane region" description="Helical" evidence="7">
    <location>
        <begin position="512"/>
        <end position="534"/>
    </location>
</feature>
<dbReference type="AlphaFoldDB" id="A0A2T2NGX2"/>
<feature type="transmembrane region" description="Helical" evidence="7">
    <location>
        <begin position="414"/>
        <end position="439"/>
    </location>
</feature>
<organism evidence="8 9">
    <name type="scientific">Corynespora cassiicola Philippines</name>
    <dbReference type="NCBI Taxonomy" id="1448308"/>
    <lineage>
        <taxon>Eukaryota</taxon>
        <taxon>Fungi</taxon>
        <taxon>Dikarya</taxon>
        <taxon>Ascomycota</taxon>
        <taxon>Pezizomycotina</taxon>
        <taxon>Dothideomycetes</taxon>
        <taxon>Pleosporomycetidae</taxon>
        <taxon>Pleosporales</taxon>
        <taxon>Corynesporascaceae</taxon>
        <taxon>Corynespora</taxon>
    </lineage>
</organism>
<evidence type="ECO:0000256" key="2">
    <source>
        <dbReference type="ARBA" id="ARBA00005982"/>
    </source>
</evidence>
<keyword evidence="4 7" id="KW-0812">Transmembrane</keyword>
<gene>
    <name evidence="8" type="ORF">BS50DRAFT_576092</name>
</gene>
<evidence type="ECO:0000256" key="7">
    <source>
        <dbReference type="SAM" id="Phobius"/>
    </source>
</evidence>
<feature type="transmembrane region" description="Helical" evidence="7">
    <location>
        <begin position="481"/>
        <end position="500"/>
    </location>
</feature>
<evidence type="ECO:0000313" key="8">
    <source>
        <dbReference type="EMBL" id="PSN64685.1"/>
    </source>
</evidence>
<dbReference type="GO" id="GO:0005886">
    <property type="term" value="C:plasma membrane"/>
    <property type="evidence" value="ECO:0007669"/>
    <property type="project" value="UniProtKB-ARBA"/>
</dbReference>
<feature type="transmembrane region" description="Helical" evidence="7">
    <location>
        <begin position="386"/>
        <end position="402"/>
    </location>
</feature>
<keyword evidence="5 7" id="KW-1133">Transmembrane helix</keyword>
<evidence type="ECO:0000256" key="4">
    <source>
        <dbReference type="ARBA" id="ARBA00022692"/>
    </source>
</evidence>
<reference evidence="8 9" key="1">
    <citation type="journal article" date="2018" name="Front. Microbiol.">
        <title>Genome-Wide Analysis of Corynespora cassiicola Leaf Fall Disease Putative Effectors.</title>
        <authorList>
            <person name="Lopez D."/>
            <person name="Ribeiro S."/>
            <person name="Label P."/>
            <person name="Fumanal B."/>
            <person name="Venisse J.S."/>
            <person name="Kohler A."/>
            <person name="de Oliveira R.R."/>
            <person name="Labutti K."/>
            <person name="Lipzen A."/>
            <person name="Lail K."/>
            <person name="Bauer D."/>
            <person name="Ohm R.A."/>
            <person name="Barry K.W."/>
            <person name="Spatafora J."/>
            <person name="Grigoriev I.V."/>
            <person name="Martin F.M."/>
            <person name="Pujade-Renaud V."/>
        </authorList>
    </citation>
    <scope>NUCLEOTIDE SEQUENCE [LARGE SCALE GENOMIC DNA]</scope>
    <source>
        <strain evidence="8 9">Philippines</strain>
    </source>
</reference>